<keyword evidence="10" id="KW-1185">Reference proteome</keyword>
<protein>
    <submittedName>
        <fullName evidence="9">GtrA-like protein</fullName>
    </submittedName>
</protein>
<evidence type="ECO:0000313" key="10">
    <source>
        <dbReference type="Proteomes" id="UP000054735"/>
    </source>
</evidence>
<proteinExistence type="inferred from homology"/>
<dbReference type="Proteomes" id="UP000054735">
    <property type="component" value="Unassembled WGS sequence"/>
</dbReference>
<sequence length="133" mass="15002">MVINFRGVDFLRMGRFVAGGGLSTGFTYVVYLLLSNWVNYQLAYGVAYFLGVLFAYWFNTIIVFRKLLSFKGLFTYPLIYLFQYAVSALSLGLVVEKLGISPSIAPLLVIAATLPITYFMNKLVLEWSSPNKK</sequence>
<evidence type="ECO:0000256" key="5">
    <source>
        <dbReference type="ARBA" id="ARBA00023136"/>
    </source>
</evidence>
<dbReference type="InterPro" id="IPR051401">
    <property type="entry name" value="GtrA_CellWall_Glycosyl"/>
</dbReference>
<accession>A0A378I501</accession>
<dbReference type="STRING" id="28083.Lbir_2270"/>
<dbReference type="GO" id="GO:0005886">
    <property type="term" value="C:plasma membrane"/>
    <property type="evidence" value="ECO:0007669"/>
    <property type="project" value="TreeGrafter"/>
</dbReference>
<evidence type="ECO:0000313" key="9">
    <source>
        <dbReference type="EMBL" id="STX30277.1"/>
    </source>
</evidence>
<keyword evidence="4 6" id="KW-1133">Transmembrane helix</keyword>
<evidence type="ECO:0000313" key="11">
    <source>
        <dbReference type="Proteomes" id="UP000255066"/>
    </source>
</evidence>
<evidence type="ECO:0000256" key="6">
    <source>
        <dbReference type="SAM" id="Phobius"/>
    </source>
</evidence>
<reference evidence="9 11" key="2">
    <citation type="submission" date="2018-06" db="EMBL/GenBank/DDBJ databases">
        <authorList>
            <consortium name="Pathogen Informatics"/>
            <person name="Doyle S."/>
        </authorList>
    </citation>
    <scope>NUCLEOTIDE SEQUENCE [LARGE SCALE GENOMIC DNA]</scope>
    <source>
        <strain evidence="9 11">NCTC12437</strain>
    </source>
</reference>
<organism evidence="9 11">
    <name type="scientific">Legionella birminghamensis</name>
    <dbReference type="NCBI Taxonomy" id="28083"/>
    <lineage>
        <taxon>Bacteria</taxon>
        <taxon>Pseudomonadati</taxon>
        <taxon>Pseudomonadota</taxon>
        <taxon>Gammaproteobacteria</taxon>
        <taxon>Legionellales</taxon>
        <taxon>Legionellaceae</taxon>
        <taxon>Legionella</taxon>
    </lineage>
</organism>
<evidence type="ECO:0000256" key="3">
    <source>
        <dbReference type="ARBA" id="ARBA00022692"/>
    </source>
</evidence>
<keyword evidence="3 6" id="KW-0812">Transmembrane</keyword>
<dbReference type="EMBL" id="LNXT01000044">
    <property type="protein sequence ID" value="KTC68737.1"/>
    <property type="molecule type" value="Genomic_DNA"/>
</dbReference>
<feature type="domain" description="GtrA/DPMS transmembrane" evidence="7">
    <location>
        <begin position="15"/>
        <end position="124"/>
    </location>
</feature>
<dbReference type="RefSeq" id="WP_058524281.1">
    <property type="nucleotide sequence ID" value="NZ_CAAAHV010000020.1"/>
</dbReference>
<feature type="transmembrane region" description="Helical" evidence="6">
    <location>
        <begin position="76"/>
        <end position="95"/>
    </location>
</feature>
<dbReference type="InterPro" id="IPR007267">
    <property type="entry name" value="GtrA_DPMS_TM"/>
</dbReference>
<keyword evidence="5 6" id="KW-0472">Membrane</keyword>
<evidence type="ECO:0000259" key="7">
    <source>
        <dbReference type="Pfam" id="PF04138"/>
    </source>
</evidence>
<name>A0A378I501_9GAMM</name>
<comment type="similarity">
    <text evidence="2">Belongs to the GtrA family.</text>
</comment>
<evidence type="ECO:0000313" key="8">
    <source>
        <dbReference type="EMBL" id="KTC68737.1"/>
    </source>
</evidence>
<dbReference type="PANTHER" id="PTHR38459:SF1">
    <property type="entry name" value="PROPHAGE BACTOPRENOL-LINKED GLUCOSE TRANSLOCASE HOMOLOG"/>
    <property type="match status" value="1"/>
</dbReference>
<feature type="transmembrane region" description="Helical" evidence="6">
    <location>
        <begin position="107"/>
        <end position="125"/>
    </location>
</feature>
<reference evidence="8 10" key="1">
    <citation type="submission" date="2015-11" db="EMBL/GenBank/DDBJ databases">
        <title>Genomic analysis of 38 Legionella species identifies large and diverse effector repertoires.</title>
        <authorList>
            <person name="Burstein D."/>
            <person name="Amaro F."/>
            <person name="Zusman T."/>
            <person name="Lifshitz Z."/>
            <person name="Cohen O."/>
            <person name="Gilbert J.A."/>
            <person name="Pupko T."/>
            <person name="Shuman H.A."/>
            <person name="Segal G."/>
        </authorList>
    </citation>
    <scope>NUCLEOTIDE SEQUENCE [LARGE SCALE GENOMIC DNA]</scope>
    <source>
        <strain evidence="8 10">CDC#1407-AL-14</strain>
    </source>
</reference>
<comment type="subcellular location">
    <subcellularLocation>
        <location evidence="1">Membrane</location>
        <topology evidence="1">Multi-pass membrane protein</topology>
    </subcellularLocation>
</comment>
<dbReference type="EMBL" id="UGNW01000001">
    <property type="protein sequence ID" value="STX30277.1"/>
    <property type="molecule type" value="Genomic_DNA"/>
</dbReference>
<evidence type="ECO:0000256" key="2">
    <source>
        <dbReference type="ARBA" id="ARBA00009399"/>
    </source>
</evidence>
<feature type="transmembrane region" description="Helical" evidence="6">
    <location>
        <begin position="16"/>
        <end position="34"/>
    </location>
</feature>
<dbReference type="Pfam" id="PF04138">
    <property type="entry name" value="GtrA_DPMS_TM"/>
    <property type="match status" value="1"/>
</dbReference>
<evidence type="ECO:0000256" key="4">
    <source>
        <dbReference type="ARBA" id="ARBA00022989"/>
    </source>
</evidence>
<dbReference type="GO" id="GO:0000271">
    <property type="term" value="P:polysaccharide biosynthetic process"/>
    <property type="evidence" value="ECO:0007669"/>
    <property type="project" value="InterPro"/>
</dbReference>
<gene>
    <name evidence="8" type="ORF">Lbir_2270</name>
    <name evidence="9" type="ORF">NCTC12437_00030</name>
</gene>
<dbReference type="PANTHER" id="PTHR38459">
    <property type="entry name" value="PROPHAGE BACTOPRENOL-LINKED GLUCOSE TRANSLOCASE HOMOLOG"/>
    <property type="match status" value="1"/>
</dbReference>
<feature type="transmembrane region" description="Helical" evidence="6">
    <location>
        <begin position="46"/>
        <end position="64"/>
    </location>
</feature>
<dbReference type="AlphaFoldDB" id="A0A378I501"/>
<dbReference type="Proteomes" id="UP000255066">
    <property type="component" value="Unassembled WGS sequence"/>
</dbReference>
<evidence type="ECO:0000256" key="1">
    <source>
        <dbReference type="ARBA" id="ARBA00004141"/>
    </source>
</evidence>